<dbReference type="Gene3D" id="3.30.565.10">
    <property type="entry name" value="Histidine kinase-like ATPase, C-terminal domain"/>
    <property type="match status" value="1"/>
</dbReference>
<proteinExistence type="predicted"/>
<dbReference type="GO" id="GO:0016020">
    <property type="term" value="C:membrane"/>
    <property type="evidence" value="ECO:0007669"/>
    <property type="project" value="InterPro"/>
</dbReference>
<keyword evidence="1" id="KW-0812">Transmembrane</keyword>
<evidence type="ECO:0000256" key="1">
    <source>
        <dbReference type="SAM" id="Phobius"/>
    </source>
</evidence>
<evidence type="ECO:0000313" key="4">
    <source>
        <dbReference type="Proteomes" id="UP000315540"/>
    </source>
</evidence>
<feature type="transmembrane region" description="Helical" evidence="1">
    <location>
        <begin position="45"/>
        <end position="65"/>
    </location>
</feature>
<keyword evidence="1" id="KW-0472">Membrane</keyword>
<evidence type="ECO:0000259" key="2">
    <source>
        <dbReference type="Pfam" id="PF06580"/>
    </source>
</evidence>
<dbReference type="GO" id="GO:0000155">
    <property type="term" value="F:phosphorelay sensor kinase activity"/>
    <property type="evidence" value="ECO:0007669"/>
    <property type="project" value="InterPro"/>
</dbReference>
<name>A0A504JCV4_9FLAO</name>
<comment type="caution">
    <text evidence="3">The sequence shown here is derived from an EMBL/GenBank/DDBJ whole genome shotgun (WGS) entry which is preliminary data.</text>
</comment>
<dbReference type="PANTHER" id="PTHR34220:SF7">
    <property type="entry name" value="SENSOR HISTIDINE KINASE YPDA"/>
    <property type="match status" value="1"/>
</dbReference>
<feature type="transmembrane region" description="Helical" evidence="1">
    <location>
        <begin position="109"/>
        <end position="132"/>
    </location>
</feature>
<accession>A0A504JCV4</accession>
<dbReference type="RefSeq" id="WP_140588737.1">
    <property type="nucleotide sequence ID" value="NZ_VFWZ01000001.1"/>
</dbReference>
<evidence type="ECO:0000313" key="3">
    <source>
        <dbReference type="EMBL" id="TPN88826.1"/>
    </source>
</evidence>
<dbReference type="AlphaFoldDB" id="A0A504JCV4"/>
<reference evidence="3 4" key="1">
    <citation type="submission" date="2019-06" db="EMBL/GenBank/DDBJ databases">
        <authorList>
            <person name="Meng X."/>
        </authorList>
    </citation>
    <scope>NUCLEOTIDE SEQUENCE [LARGE SCALE GENOMIC DNA]</scope>
    <source>
        <strain evidence="3 4">M625</strain>
    </source>
</reference>
<feature type="domain" description="Signal transduction histidine kinase internal region" evidence="2">
    <location>
        <begin position="153"/>
        <end position="229"/>
    </location>
</feature>
<dbReference type="InterPro" id="IPR050640">
    <property type="entry name" value="Bact_2-comp_sensor_kinase"/>
</dbReference>
<dbReference type="InterPro" id="IPR010559">
    <property type="entry name" value="Sig_transdc_His_kin_internal"/>
</dbReference>
<keyword evidence="1" id="KW-1133">Transmembrane helix</keyword>
<dbReference type="PANTHER" id="PTHR34220">
    <property type="entry name" value="SENSOR HISTIDINE KINASE YPDA"/>
    <property type="match status" value="1"/>
</dbReference>
<feature type="transmembrane region" description="Helical" evidence="1">
    <location>
        <begin position="7"/>
        <end position="25"/>
    </location>
</feature>
<feature type="transmembrane region" description="Helical" evidence="1">
    <location>
        <begin position="77"/>
        <end position="97"/>
    </location>
</feature>
<keyword evidence="4" id="KW-1185">Reference proteome</keyword>
<dbReference type="Pfam" id="PF06580">
    <property type="entry name" value="His_kinase"/>
    <property type="match status" value="1"/>
</dbReference>
<protein>
    <recommendedName>
        <fullName evidence="2">Signal transduction histidine kinase internal region domain-containing protein</fullName>
    </recommendedName>
</protein>
<organism evidence="3 4">
    <name type="scientific">Aquimarina algicola</name>
    <dbReference type="NCBI Taxonomy" id="2589995"/>
    <lineage>
        <taxon>Bacteria</taxon>
        <taxon>Pseudomonadati</taxon>
        <taxon>Bacteroidota</taxon>
        <taxon>Flavobacteriia</taxon>
        <taxon>Flavobacteriales</taxon>
        <taxon>Flavobacteriaceae</taxon>
        <taxon>Aquimarina</taxon>
    </lineage>
</organism>
<sequence length="341" mass="40153">MNRPTTLLVVVGHLLFWFFNYWFIAFGSELNWNGFTTSSGSLAYAYSYGIFFNIAVFYLQAFWLFPKFFLLDKKLSFYVLFVISILVFSIIETYFDYLLYMTYDINEPLIGSFITNTIFHILYGATGFFYILNFEYTKNKKLKQELLEESFKTELKYLKAQLNPHFLFNGINNIYHLIDRDNVLAKETLLQFSGLLRYQLYESGNHILLEKELDYILKYIKIEEVRRKSDIELDYDIKLENPKLQIAPLLLIPFIENAFKHCSYHIDNTINLIKIKIEEAGGRLTLNVENSFDDVSAKKDSVGGIGLQNVKKRLFLLYPDKHKLNIEKSKDKYKINLSINL</sequence>
<gene>
    <name evidence="3" type="ORF">FHK87_01020</name>
</gene>
<dbReference type="InterPro" id="IPR036890">
    <property type="entry name" value="HATPase_C_sf"/>
</dbReference>
<dbReference type="EMBL" id="VFWZ01000001">
    <property type="protein sequence ID" value="TPN88826.1"/>
    <property type="molecule type" value="Genomic_DNA"/>
</dbReference>
<dbReference type="Proteomes" id="UP000315540">
    <property type="component" value="Unassembled WGS sequence"/>
</dbReference>
<dbReference type="OrthoDB" id="9809908at2"/>